<dbReference type="AlphaFoldDB" id="A0AAV3YSU1"/>
<accession>A0AAV3YSU1</accession>
<name>A0AAV3YSU1_9GAST</name>
<feature type="region of interest" description="Disordered" evidence="1">
    <location>
        <begin position="76"/>
        <end position="100"/>
    </location>
</feature>
<evidence type="ECO:0000313" key="2">
    <source>
        <dbReference type="EMBL" id="GFN85028.1"/>
    </source>
</evidence>
<keyword evidence="3" id="KW-1185">Reference proteome</keyword>
<organism evidence="2 3">
    <name type="scientific">Plakobranchus ocellatus</name>
    <dbReference type="NCBI Taxonomy" id="259542"/>
    <lineage>
        <taxon>Eukaryota</taxon>
        <taxon>Metazoa</taxon>
        <taxon>Spiralia</taxon>
        <taxon>Lophotrochozoa</taxon>
        <taxon>Mollusca</taxon>
        <taxon>Gastropoda</taxon>
        <taxon>Heterobranchia</taxon>
        <taxon>Euthyneura</taxon>
        <taxon>Panpulmonata</taxon>
        <taxon>Sacoglossa</taxon>
        <taxon>Placobranchoidea</taxon>
        <taxon>Plakobranchidae</taxon>
        <taxon>Plakobranchus</taxon>
    </lineage>
</organism>
<proteinExistence type="predicted"/>
<dbReference type="EMBL" id="BLXT01001356">
    <property type="protein sequence ID" value="GFN85028.1"/>
    <property type="molecule type" value="Genomic_DNA"/>
</dbReference>
<sequence length="158" mass="17830">MIKRVHIKIKTKKHLFIGLRFKFNPNFSTNNLTELSENKEEELVWLTNRKLSSLILPNYQREYCCLSPCRKRPTPCPTPPPVPHLAPHRPRSTSCPISPHAPHLAPPSALPLHTLSRSHSTLSLNLSTSRHSPRAFARSCSLLLATAHAFAETVIISY</sequence>
<reference evidence="2 3" key="1">
    <citation type="journal article" date="2021" name="Elife">
        <title>Chloroplast acquisition without the gene transfer in kleptoplastic sea slugs, Plakobranchus ocellatus.</title>
        <authorList>
            <person name="Maeda T."/>
            <person name="Takahashi S."/>
            <person name="Yoshida T."/>
            <person name="Shimamura S."/>
            <person name="Takaki Y."/>
            <person name="Nagai Y."/>
            <person name="Toyoda A."/>
            <person name="Suzuki Y."/>
            <person name="Arimoto A."/>
            <person name="Ishii H."/>
            <person name="Satoh N."/>
            <person name="Nishiyama T."/>
            <person name="Hasebe M."/>
            <person name="Maruyama T."/>
            <person name="Minagawa J."/>
            <person name="Obokata J."/>
            <person name="Shigenobu S."/>
        </authorList>
    </citation>
    <scope>NUCLEOTIDE SEQUENCE [LARGE SCALE GENOMIC DNA]</scope>
</reference>
<gene>
    <name evidence="2" type="ORF">PoB_001153400</name>
</gene>
<evidence type="ECO:0000313" key="3">
    <source>
        <dbReference type="Proteomes" id="UP000735302"/>
    </source>
</evidence>
<comment type="caution">
    <text evidence="2">The sequence shown here is derived from an EMBL/GenBank/DDBJ whole genome shotgun (WGS) entry which is preliminary data.</text>
</comment>
<dbReference type="Proteomes" id="UP000735302">
    <property type="component" value="Unassembled WGS sequence"/>
</dbReference>
<protein>
    <submittedName>
        <fullName evidence="2">Uncharacterized protein</fullName>
    </submittedName>
</protein>
<evidence type="ECO:0000256" key="1">
    <source>
        <dbReference type="SAM" id="MobiDB-lite"/>
    </source>
</evidence>